<dbReference type="Pfam" id="PF02361">
    <property type="entry name" value="CbiQ"/>
    <property type="match status" value="1"/>
</dbReference>
<feature type="transmembrane region" description="Helical" evidence="5">
    <location>
        <begin position="55"/>
        <end position="72"/>
    </location>
</feature>
<accession>A0A1H1VE18</accession>
<dbReference type="Proteomes" id="UP000199700">
    <property type="component" value="Chromosome"/>
</dbReference>
<keyword evidence="3 5" id="KW-1133">Transmembrane helix</keyword>
<evidence type="ECO:0000313" key="6">
    <source>
        <dbReference type="EMBL" id="SDS83014.1"/>
    </source>
</evidence>
<evidence type="ECO:0000313" key="7">
    <source>
        <dbReference type="Proteomes" id="UP000199700"/>
    </source>
</evidence>
<dbReference type="GO" id="GO:0005886">
    <property type="term" value="C:plasma membrane"/>
    <property type="evidence" value="ECO:0007669"/>
    <property type="project" value="UniProtKB-ARBA"/>
</dbReference>
<dbReference type="AlphaFoldDB" id="A0A1H1VE18"/>
<keyword evidence="7" id="KW-1185">Reference proteome</keyword>
<evidence type="ECO:0000256" key="2">
    <source>
        <dbReference type="ARBA" id="ARBA00022692"/>
    </source>
</evidence>
<protein>
    <submittedName>
        <fullName evidence="6">Biotin transport system permease protein</fullName>
    </submittedName>
</protein>
<proteinExistence type="predicted"/>
<dbReference type="RefSeq" id="WP_231938861.1">
    <property type="nucleotide sequence ID" value="NZ_LT629739.1"/>
</dbReference>
<organism evidence="6 7">
    <name type="scientific">Brevibacterium sandarakinum</name>
    <dbReference type="NCBI Taxonomy" id="629680"/>
    <lineage>
        <taxon>Bacteria</taxon>
        <taxon>Bacillati</taxon>
        <taxon>Actinomycetota</taxon>
        <taxon>Actinomycetes</taxon>
        <taxon>Micrococcales</taxon>
        <taxon>Brevibacteriaceae</taxon>
        <taxon>Brevibacterium</taxon>
    </lineage>
</organism>
<name>A0A1H1VE18_BRESA</name>
<feature type="transmembrane region" description="Helical" evidence="5">
    <location>
        <begin position="78"/>
        <end position="96"/>
    </location>
</feature>
<dbReference type="STRING" id="629680.SAMN04489751_2984"/>
<keyword evidence="4 5" id="KW-0472">Membrane</keyword>
<dbReference type="InterPro" id="IPR003339">
    <property type="entry name" value="ABC/ECF_trnsptr_transmembrane"/>
</dbReference>
<gene>
    <name evidence="6" type="ORF">SAMN04489751_2984</name>
</gene>
<evidence type="ECO:0000256" key="5">
    <source>
        <dbReference type="SAM" id="Phobius"/>
    </source>
</evidence>
<comment type="subcellular location">
    <subcellularLocation>
        <location evidence="1">Membrane</location>
        <topology evidence="1">Multi-pass membrane protein</topology>
    </subcellularLocation>
</comment>
<dbReference type="EMBL" id="LT629739">
    <property type="protein sequence ID" value="SDS83014.1"/>
    <property type="molecule type" value="Genomic_DNA"/>
</dbReference>
<sequence length="212" mass="22931">MSRQTRTGIRPRPQLFGKVAHTPGWLHRTAPGVKLSVIALIGIVALIFRDPIINWSMFVVLVILGFTGRLRLRHFLKTWLYAAVLILIVVAMQYFFGSLRAGLTVGGTVFACVQAAMLLTLTTTVAQLLDTFTVIVSPLRFLGASPDTIALAASLMVRAISHISGLLGEADRAARARGLDSSIKARVVPAILRSVKYAQDTGRALDARGIVD</sequence>
<reference evidence="6" key="1">
    <citation type="submission" date="2016-10" db="EMBL/GenBank/DDBJ databases">
        <authorList>
            <person name="Varghese N."/>
            <person name="Submissions S."/>
        </authorList>
    </citation>
    <scope>NUCLEOTIDE SEQUENCE [LARGE SCALE GENOMIC DNA]</scope>
    <source>
        <strain evidence="6">DSM 22082</strain>
    </source>
</reference>
<feature type="transmembrane region" description="Helical" evidence="5">
    <location>
        <begin position="108"/>
        <end position="129"/>
    </location>
</feature>
<feature type="transmembrane region" description="Helical" evidence="5">
    <location>
        <begin position="31"/>
        <end position="48"/>
    </location>
</feature>
<keyword evidence="2 5" id="KW-0812">Transmembrane</keyword>
<dbReference type="CDD" id="cd16914">
    <property type="entry name" value="EcfT"/>
    <property type="match status" value="1"/>
</dbReference>
<evidence type="ECO:0000256" key="3">
    <source>
        <dbReference type="ARBA" id="ARBA00022989"/>
    </source>
</evidence>
<evidence type="ECO:0000256" key="1">
    <source>
        <dbReference type="ARBA" id="ARBA00004141"/>
    </source>
</evidence>
<evidence type="ECO:0000256" key="4">
    <source>
        <dbReference type="ARBA" id="ARBA00023136"/>
    </source>
</evidence>